<keyword evidence="8" id="KW-0732">Signal</keyword>
<dbReference type="PANTHER" id="PTHR24258">
    <property type="entry name" value="SERINE PROTEASE-RELATED"/>
    <property type="match status" value="1"/>
</dbReference>
<dbReference type="Pfam" id="PF00089">
    <property type="entry name" value="Trypsin"/>
    <property type="match status" value="1"/>
</dbReference>
<feature type="chain" id="PRO_5043657819" description="Phenoloxidase-activating factor 2" evidence="8">
    <location>
        <begin position="25"/>
        <end position="445"/>
    </location>
</feature>
<reference evidence="10" key="2">
    <citation type="submission" date="2020-05" db="UniProtKB">
        <authorList>
            <consortium name="EnsemblMetazoa"/>
        </authorList>
    </citation>
    <scope>IDENTIFICATION</scope>
    <source>
        <strain evidence="10">LVP_AGWG</strain>
    </source>
</reference>
<dbReference type="InterPro" id="IPR043504">
    <property type="entry name" value="Peptidase_S1_PA_chymotrypsin"/>
</dbReference>
<reference evidence="10 11" key="1">
    <citation type="submission" date="2017-06" db="EMBL/GenBank/DDBJ databases">
        <title>Aedes aegypti genome working group (AGWG) sequencing and assembly.</title>
        <authorList>
            <consortium name="Aedes aegypti Genome Working Group (AGWG)"/>
            <person name="Matthews B.J."/>
        </authorList>
    </citation>
    <scope>NUCLEOTIDE SEQUENCE [LARGE SCALE GENOMIC DNA]</scope>
    <source>
        <strain evidence="10 11">LVP_AGWG</strain>
    </source>
</reference>
<keyword evidence="2" id="KW-0964">Secreted</keyword>
<proteinExistence type="inferred from homology"/>
<dbReference type="VEuPathDB" id="VectorBase:AAEL002610"/>
<dbReference type="PROSITE" id="PS50240">
    <property type="entry name" value="TRYPSIN_DOM"/>
    <property type="match status" value="1"/>
</dbReference>
<comment type="subcellular location">
    <subcellularLocation>
        <location evidence="1">Secreted</location>
    </subcellularLocation>
</comment>
<dbReference type="OrthoDB" id="6261922at2759"/>
<feature type="domain" description="Peptidase S1" evidence="9">
    <location>
        <begin position="180"/>
        <end position="432"/>
    </location>
</feature>
<evidence type="ECO:0000256" key="3">
    <source>
        <dbReference type="ARBA" id="ARBA00023157"/>
    </source>
</evidence>
<dbReference type="InterPro" id="IPR001314">
    <property type="entry name" value="Peptidase_S1A"/>
</dbReference>
<feature type="compositionally biased region" description="Basic and acidic residues" evidence="7">
    <location>
        <begin position="125"/>
        <end position="138"/>
    </location>
</feature>
<dbReference type="PRINTS" id="PR00722">
    <property type="entry name" value="CHYMOTRYPSIN"/>
</dbReference>
<evidence type="ECO:0000256" key="7">
    <source>
        <dbReference type="SAM" id="MobiDB-lite"/>
    </source>
</evidence>
<comment type="similarity">
    <text evidence="4">Belongs to the peptidase S1 family. CLIP subfamily.</text>
</comment>
<dbReference type="InterPro" id="IPR009003">
    <property type="entry name" value="Peptidase_S1_PA"/>
</dbReference>
<keyword evidence="3" id="KW-1015">Disulfide bond</keyword>
<feature type="compositionally biased region" description="Basic and acidic residues" evidence="7">
    <location>
        <begin position="92"/>
        <end position="105"/>
    </location>
</feature>
<dbReference type="GO" id="GO:0005576">
    <property type="term" value="C:extracellular region"/>
    <property type="evidence" value="ECO:0007669"/>
    <property type="project" value="UniProtKB-SubCell"/>
</dbReference>
<dbReference type="InParanoid" id="A0A1S4F2H3"/>
<dbReference type="SMART" id="SM00020">
    <property type="entry name" value="Tryp_SPc"/>
    <property type="match status" value="1"/>
</dbReference>
<evidence type="ECO:0000256" key="8">
    <source>
        <dbReference type="SAM" id="SignalP"/>
    </source>
</evidence>
<dbReference type="FunFam" id="2.40.10.10:FF:000038">
    <property type="entry name" value="Serine protease"/>
    <property type="match status" value="1"/>
</dbReference>
<sequence>MVLAALKVALLIGVLHGSITLAAAKCDGVCVKMDECENTFGGVNFVNLRFGDEDYEEADCPHYLEICCDLDQVVTTKAPLVVDAVVGGQSGEKGDHSGEDDDQRRSLNIGEVTSEIPRVSAVNEASKEKSSEEVKSDTIEPQAQSSVENAAVENPAIRTVDQVKQFGECGIRNPEGISFRLGNSKSNETEFGEFPWMVAVLQAHSEAESEVSTYACGGSLIAPNVILTVAHCVMDKQANELTVRAGEWDTMTTNEYIPHQERQVSSIIMHPNFNRNLLFHDLALLVVVSPFTADDNVQLACLPPQGMDFTSENCFAAGWGKTAFDAKSYHAILKRVPLPMVQRAHCQNALRTTKLGNRFRLHESFICAGGEEGVDTCTGDGGSPLVCPVEGTANKYYQAGIVAWGINCGQSNVPGVYVRASLYTNWIDAELLKLNFVAVDKRNSI</sequence>
<evidence type="ECO:0000256" key="5">
    <source>
        <dbReference type="ARBA" id="ARBA00068096"/>
    </source>
</evidence>
<dbReference type="PANTHER" id="PTHR24258:SF129">
    <property type="entry name" value="LP15124P-RELATED"/>
    <property type="match status" value="1"/>
</dbReference>
<dbReference type="InterPro" id="IPR001254">
    <property type="entry name" value="Trypsin_dom"/>
</dbReference>
<feature type="signal peptide" evidence="8">
    <location>
        <begin position="1"/>
        <end position="24"/>
    </location>
</feature>
<organism evidence="10 11">
    <name type="scientific">Aedes aegypti</name>
    <name type="common">Yellowfever mosquito</name>
    <name type="synonym">Culex aegypti</name>
    <dbReference type="NCBI Taxonomy" id="7159"/>
    <lineage>
        <taxon>Eukaryota</taxon>
        <taxon>Metazoa</taxon>
        <taxon>Ecdysozoa</taxon>
        <taxon>Arthropoda</taxon>
        <taxon>Hexapoda</taxon>
        <taxon>Insecta</taxon>
        <taxon>Pterygota</taxon>
        <taxon>Neoptera</taxon>
        <taxon>Endopterygota</taxon>
        <taxon>Diptera</taxon>
        <taxon>Nematocera</taxon>
        <taxon>Culicoidea</taxon>
        <taxon>Culicidae</taxon>
        <taxon>Culicinae</taxon>
        <taxon>Aedini</taxon>
        <taxon>Aedes</taxon>
        <taxon>Stegomyia</taxon>
    </lineage>
</organism>
<gene>
    <name evidence="10" type="primary">5575351</name>
</gene>
<name>A0A1S4F2H3_AEDAE</name>
<dbReference type="EnsemblMetazoa" id="AAEL002610-RA">
    <property type="protein sequence ID" value="AAEL002610-PA"/>
    <property type="gene ID" value="AAEL002610"/>
</dbReference>
<evidence type="ECO:0000313" key="11">
    <source>
        <dbReference type="Proteomes" id="UP000008820"/>
    </source>
</evidence>
<evidence type="ECO:0000256" key="4">
    <source>
        <dbReference type="ARBA" id="ARBA00024195"/>
    </source>
</evidence>
<evidence type="ECO:0000256" key="2">
    <source>
        <dbReference type="ARBA" id="ARBA00022525"/>
    </source>
</evidence>
<feature type="region of interest" description="Disordered" evidence="7">
    <location>
        <begin position="87"/>
        <end position="149"/>
    </location>
</feature>
<evidence type="ECO:0000259" key="9">
    <source>
        <dbReference type="PROSITE" id="PS50240"/>
    </source>
</evidence>
<dbReference type="SUPFAM" id="SSF50494">
    <property type="entry name" value="Trypsin-like serine proteases"/>
    <property type="match status" value="1"/>
</dbReference>
<accession>A0A1S4F2H3</accession>
<protein>
    <recommendedName>
        <fullName evidence="5">Phenoloxidase-activating factor 2</fullName>
    </recommendedName>
    <alternativeName>
        <fullName evidence="6">Prophenoloxidase-activating factor II</fullName>
    </alternativeName>
</protein>
<dbReference type="CDD" id="cd00190">
    <property type="entry name" value="Tryp_SPc"/>
    <property type="match status" value="1"/>
</dbReference>
<dbReference type="GO" id="GO:0004252">
    <property type="term" value="F:serine-type endopeptidase activity"/>
    <property type="evidence" value="ECO:0007669"/>
    <property type="project" value="InterPro"/>
</dbReference>
<feature type="compositionally biased region" description="Polar residues" evidence="7">
    <location>
        <begin position="139"/>
        <end position="148"/>
    </location>
</feature>
<dbReference type="Proteomes" id="UP000008820">
    <property type="component" value="Chromosome 3"/>
</dbReference>
<dbReference type="AlphaFoldDB" id="A0A1S4F2H3"/>
<dbReference type="Gene3D" id="2.40.10.10">
    <property type="entry name" value="Trypsin-like serine proteases"/>
    <property type="match status" value="2"/>
</dbReference>
<evidence type="ECO:0000313" key="10">
    <source>
        <dbReference type="EnsemblMetazoa" id="AAEL002610-PA"/>
    </source>
</evidence>
<evidence type="ECO:0000256" key="6">
    <source>
        <dbReference type="ARBA" id="ARBA00076468"/>
    </source>
</evidence>
<dbReference type="GO" id="GO:0006508">
    <property type="term" value="P:proteolysis"/>
    <property type="evidence" value="ECO:0007669"/>
    <property type="project" value="InterPro"/>
</dbReference>
<evidence type="ECO:0000256" key="1">
    <source>
        <dbReference type="ARBA" id="ARBA00004613"/>
    </source>
</evidence>
<keyword evidence="11" id="KW-1185">Reference proteome</keyword>